<dbReference type="Pfam" id="PF03796">
    <property type="entry name" value="DnaB_C"/>
    <property type="match status" value="1"/>
</dbReference>
<keyword evidence="5 12" id="KW-0378">Hydrolase</keyword>
<feature type="domain" description="SF4 helicase" evidence="13">
    <location>
        <begin position="173"/>
        <end position="442"/>
    </location>
</feature>
<dbReference type="EC" id="5.6.2.3" evidence="11 12"/>
<dbReference type="EMBL" id="CP115859">
    <property type="protein sequence ID" value="WBV60267.1"/>
    <property type="molecule type" value="Genomic_DNA"/>
</dbReference>
<dbReference type="PANTHER" id="PTHR30153">
    <property type="entry name" value="REPLICATIVE DNA HELICASE DNAB"/>
    <property type="match status" value="1"/>
</dbReference>
<evidence type="ECO:0000256" key="2">
    <source>
        <dbReference type="ARBA" id="ARBA00022515"/>
    </source>
</evidence>
<comment type="function">
    <text evidence="12">The main replicative DNA helicase, it participates in initiation and elongation during chromosome replication. Travels ahead of the DNA replisome, separating dsDNA into templates for DNA synthesis. A processive ATP-dependent 5'-3' DNA helicase it has DNA-dependent ATPase activity.</text>
</comment>
<keyword evidence="3 12" id="KW-0235">DNA replication</keyword>
<dbReference type="NCBIfam" id="TIGR00665">
    <property type="entry name" value="DnaB"/>
    <property type="match status" value="1"/>
</dbReference>
<evidence type="ECO:0000256" key="5">
    <source>
        <dbReference type="ARBA" id="ARBA00022801"/>
    </source>
</evidence>
<accession>A0ABY7QMQ5</accession>
<protein>
    <recommendedName>
        <fullName evidence="11 12">Replicative DNA helicase</fullName>
        <ecNumber evidence="11 12">5.6.2.3</ecNumber>
    </recommendedName>
</protein>
<evidence type="ECO:0000256" key="7">
    <source>
        <dbReference type="ARBA" id="ARBA00022840"/>
    </source>
</evidence>
<dbReference type="InterPro" id="IPR007692">
    <property type="entry name" value="DNA_helicase_DnaB"/>
</dbReference>
<dbReference type="InterPro" id="IPR007693">
    <property type="entry name" value="DNA_helicase_DnaB-like_N"/>
</dbReference>
<dbReference type="SUPFAM" id="SSF52540">
    <property type="entry name" value="P-loop containing nucleoside triphosphate hydrolases"/>
    <property type="match status" value="1"/>
</dbReference>
<reference evidence="14 15" key="1">
    <citation type="submission" date="2023-01" db="EMBL/GenBank/DDBJ databases">
        <title>Complete genome of Chryseobacterium camelliae VAN22-5A.</title>
        <authorList>
            <person name="Zong G."/>
            <person name="Cao G."/>
        </authorList>
    </citation>
    <scope>NUCLEOTIDE SEQUENCE [LARGE SCALE GENOMIC DNA]</scope>
    <source>
        <strain evidence="14 15">VAN22-5A</strain>
    </source>
</reference>
<evidence type="ECO:0000256" key="12">
    <source>
        <dbReference type="RuleBase" id="RU362085"/>
    </source>
</evidence>
<comment type="similarity">
    <text evidence="1 12">Belongs to the helicase family. DnaB subfamily.</text>
</comment>
<keyword evidence="6 12" id="KW-0347">Helicase</keyword>
<sequence length="467" mass="54075">MNGLVPPNSLEFESIVIATCLIDAKGLKEVYRIIGDNQEVFYDPKHREIYRAMCFLISKNDPVDIMTVIRQLKNANELERAGGDKYIIELTIGVSSSAHIEYHVRIVWEKYLLRKIIEMADLMKTRAYDDKTDVFSVLDYTEKQVSQINAYLSGQKPIKSFYDIHQEFLEYVKSKTVPGVPIPFRKLHEENQGWQNSDLIIIAARPAMGKTALALELGRHAAKNDYPIHFFSLEMANIQLHKRIVSNELGISANSIRKKRFSDHDLEKMFTCGDLEKLPFYYDDTIFMWEEIKARARQVCEEKKTKMIILDYLQLIDTKRKFSTIDRVTFVSRELKMLAKELNIPVIALSQLSREVEKRPGKKPQLSDLRESGAIEQDADIIIFPYRPEYYGIETWPDEDDEQSTEGQAMLITAKNRHCGDSEVIIGWKAEYQRFYDLETPTYEYTKQTPTATPQEAFGGNEESMPF</sequence>
<dbReference type="InterPro" id="IPR036185">
    <property type="entry name" value="DNA_heli_DnaB-like_N_sf"/>
</dbReference>
<dbReference type="CDD" id="cd00984">
    <property type="entry name" value="DnaB_C"/>
    <property type="match status" value="1"/>
</dbReference>
<evidence type="ECO:0000256" key="8">
    <source>
        <dbReference type="ARBA" id="ARBA00023125"/>
    </source>
</evidence>
<name>A0ABY7QMQ5_9FLAO</name>
<keyword evidence="7 12" id="KW-0067">ATP-binding</keyword>
<keyword evidence="15" id="KW-1185">Reference proteome</keyword>
<dbReference type="PANTHER" id="PTHR30153:SF2">
    <property type="entry name" value="REPLICATIVE DNA HELICASE"/>
    <property type="match status" value="1"/>
</dbReference>
<dbReference type="Gene3D" id="3.40.50.300">
    <property type="entry name" value="P-loop containing nucleotide triphosphate hydrolases"/>
    <property type="match status" value="1"/>
</dbReference>
<dbReference type="Pfam" id="PF00772">
    <property type="entry name" value="DnaB"/>
    <property type="match status" value="1"/>
</dbReference>
<keyword evidence="4 12" id="KW-0547">Nucleotide-binding</keyword>
<keyword evidence="8 12" id="KW-0238">DNA-binding</keyword>
<keyword evidence="9" id="KW-0413">Isomerase</keyword>
<evidence type="ECO:0000256" key="11">
    <source>
        <dbReference type="NCBIfam" id="TIGR00665"/>
    </source>
</evidence>
<evidence type="ECO:0000313" key="14">
    <source>
        <dbReference type="EMBL" id="WBV60267.1"/>
    </source>
</evidence>
<dbReference type="InterPro" id="IPR007694">
    <property type="entry name" value="DNA_helicase_DnaB-like_C"/>
</dbReference>
<dbReference type="InterPro" id="IPR027417">
    <property type="entry name" value="P-loop_NTPase"/>
</dbReference>
<dbReference type="GO" id="GO:0003678">
    <property type="term" value="F:DNA helicase activity"/>
    <property type="evidence" value="ECO:0007669"/>
    <property type="project" value="UniProtKB-EC"/>
</dbReference>
<keyword evidence="2 12" id="KW-0639">Primosome</keyword>
<evidence type="ECO:0000256" key="4">
    <source>
        <dbReference type="ARBA" id="ARBA00022741"/>
    </source>
</evidence>
<evidence type="ECO:0000259" key="13">
    <source>
        <dbReference type="PROSITE" id="PS51199"/>
    </source>
</evidence>
<dbReference type="Proteomes" id="UP001210978">
    <property type="component" value="Chromosome"/>
</dbReference>
<evidence type="ECO:0000256" key="1">
    <source>
        <dbReference type="ARBA" id="ARBA00008428"/>
    </source>
</evidence>
<comment type="catalytic activity">
    <reaction evidence="10 12">
        <text>ATP + H2O = ADP + phosphate + H(+)</text>
        <dbReference type="Rhea" id="RHEA:13065"/>
        <dbReference type="ChEBI" id="CHEBI:15377"/>
        <dbReference type="ChEBI" id="CHEBI:15378"/>
        <dbReference type="ChEBI" id="CHEBI:30616"/>
        <dbReference type="ChEBI" id="CHEBI:43474"/>
        <dbReference type="ChEBI" id="CHEBI:456216"/>
        <dbReference type="EC" id="5.6.2.3"/>
    </reaction>
</comment>
<gene>
    <name evidence="14" type="primary">dnaB</name>
    <name evidence="14" type="ORF">PFY12_14660</name>
</gene>
<dbReference type="GO" id="GO:0016787">
    <property type="term" value="F:hydrolase activity"/>
    <property type="evidence" value="ECO:0007669"/>
    <property type="project" value="UniProtKB-KW"/>
</dbReference>
<organism evidence="14 15">
    <name type="scientific">Chryseobacterium camelliae</name>
    <dbReference type="NCBI Taxonomy" id="1265445"/>
    <lineage>
        <taxon>Bacteria</taxon>
        <taxon>Pseudomonadati</taxon>
        <taxon>Bacteroidota</taxon>
        <taxon>Flavobacteriia</taxon>
        <taxon>Flavobacteriales</taxon>
        <taxon>Weeksellaceae</taxon>
        <taxon>Chryseobacterium group</taxon>
        <taxon>Chryseobacterium</taxon>
    </lineage>
</organism>
<dbReference type="RefSeq" id="WP_271148603.1">
    <property type="nucleotide sequence ID" value="NZ_CP115859.1"/>
</dbReference>
<proteinExistence type="inferred from homology"/>
<evidence type="ECO:0000256" key="9">
    <source>
        <dbReference type="ARBA" id="ARBA00023235"/>
    </source>
</evidence>
<dbReference type="SUPFAM" id="SSF48024">
    <property type="entry name" value="N-terminal domain of DnaB helicase"/>
    <property type="match status" value="1"/>
</dbReference>
<dbReference type="PROSITE" id="PS51199">
    <property type="entry name" value="SF4_HELICASE"/>
    <property type="match status" value="1"/>
</dbReference>
<dbReference type="InterPro" id="IPR016136">
    <property type="entry name" value="DNA_helicase_N/primase_C"/>
</dbReference>
<evidence type="ECO:0000313" key="15">
    <source>
        <dbReference type="Proteomes" id="UP001210978"/>
    </source>
</evidence>
<evidence type="ECO:0000256" key="3">
    <source>
        <dbReference type="ARBA" id="ARBA00022705"/>
    </source>
</evidence>
<evidence type="ECO:0000256" key="6">
    <source>
        <dbReference type="ARBA" id="ARBA00022806"/>
    </source>
</evidence>
<evidence type="ECO:0000256" key="10">
    <source>
        <dbReference type="ARBA" id="ARBA00048954"/>
    </source>
</evidence>
<dbReference type="Gene3D" id="1.10.860.10">
    <property type="entry name" value="DNAb Helicase, Chain A"/>
    <property type="match status" value="1"/>
</dbReference>